<dbReference type="Proteomes" id="UP000001942">
    <property type="component" value="Chromosome"/>
</dbReference>
<sequence length="41" mass="4772">MNRCSKVSEILHSIIPQRYILDGLEGSFGQFSFQEELLQEE</sequence>
<dbReference type="EMBL" id="CP000237">
    <property type="protein sequence ID" value="ABD45776.1"/>
    <property type="molecule type" value="Genomic_DNA"/>
</dbReference>
<gene>
    <name evidence="1" type="ordered locus">NSE_0639</name>
</gene>
<reference evidence="1 2" key="1">
    <citation type="journal article" date="2006" name="PLoS Genet.">
        <title>Comparative genomics of emerging human ehrlichiosis agents.</title>
        <authorList>
            <person name="Dunning Hotopp J.C."/>
            <person name="Lin M."/>
            <person name="Madupu R."/>
            <person name="Crabtree J."/>
            <person name="Angiuoli S.V."/>
            <person name="Eisen J.A."/>
            <person name="Seshadri R."/>
            <person name="Ren Q."/>
            <person name="Wu M."/>
            <person name="Utterback T.R."/>
            <person name="Smith S."/>
            <person name="Lewis M."/>
            <person name="Khouri H."/>
            <person name="Zhang C."/>
            <person name="Niu H."/>
            <person name="Lin Q."/>
            <person name="Ohashi N."/>
            <person name="Zhi N."/>
            <person name="Nelson W."/>
            <person name="Brinkac L.M."/>
            <person name="Dodson R.J."/>
            <person name="Rosovitz M.J."/>
            <person name="Sundaram J."/>
            <person name="Daugherty S.C."/>
            <person name="Davidsen T."/>
            <person name="Durkin A.S."/>
            <person name="Gwinn M."/>
            <person name="Haft D.H."/>
            <person name="Selengut J.D."/>
            <person name="Sullivan S.A."/>
            <person name="Zafar N."/>
            <person name="Zhou L."/>
            <person name="Benahmed F."/>
            <person name="Forberger H."/>
            <person name="Halpin R."/>
            <person name="Mulligan S."/>
            <person name="Robinson J."/>
            <person name="White O."/>
            <person name="Rikihisa Y."/>
            <person name="Tettelin H."/>
        </authorList>
    </citation>
    <scope>NUCLEOTIDE SEQUENCE [LARGE SCALE GENOMIC DNA]</scope>
    <source>
        <strain evidence="2">ATCC VR-367 / Miyayama</strain>
    </source>
</reference>
<organism evidence="1 2">
    <name type="scientific">Ehrlichia sennetsu (strain ATCC VR-367 / Miyayama)</name>
    <name type="common">Neorickettsia sennetsu</name>
    <dbReference type="NCBI Taxonomy" id="222891"/>
    <lineage>
        <taxon>Bacteria</taxon>
        <taxon>Pseudomonadati</taxon>
        <taxon>Pseudomonadota</taxon>
        <taxon>Alphaproteobacteria</taxon>
        <taxon>Rickettsiales</taxon>
        <taxon>Anaplasmataceae</taxon>
        <taxon>Ehrlichia</taxon>
    </lineage>
</organism>
<dbReference type="STRING" id="222891.NSE_0639"/>
<accession>Q2GDC9</accession>
<proteinExistence type="predicted"/>
<dbReference type="KEGG" id="nse:NSE_0639"/>
<evidence type="ECO:0000313" key="1">
    <source>
        <dbReference type="EMBL" id="ABD45776.1"/>
    </source>
</evidence>
<keyword evidence="2" id="KW-1185">Reference proteome</keyword>
<protein>
    <submittedName>
        <fullName evidence="1">Uncharacterized protein</fullName>
    </submittedName>
</protein>
<dbReference type="HOGENOM" id="CLU_3273366_0_0_5"/>
<dbReference type="AlphaFoldDB" id="Q2GDC9"/>
<evidence type="ECO:0000313" key="2">
    <source>
        <dbReference type="Proteomes" id="UP000001942"/>
    </source>
</evidence>
<name>Q2GDC9_EHRS3</name>